<dbReference type="GO" id="GO:0009088">
    <property type="term" value="P:threonine biosynthetic process"/>
    <property type="evidence" value="ECO:0007669"/>
    <property type="project" value="UniProtKB-UniRule"/>
</dbReference>
<evidence type="ECO:0000256" key="3">
    <source>
        <dbReference type="ARBA" id="ARBA00022898"/>
    </source>
</evidence>
<feature type="domain" description="Tryptophan synthase beta chain-like PALP" evidence="7">
    <location>
        <begin position="96"/>
        <end position="365"/>
    </location>
</feature>
<proteinExistence type="inferred from homology"/>
<dbReference type="InterPro" id="IPR036052">
    <property type="entry name" value="TrpB-like_PALP_sf"/>
</dbReference>
<organism evidence="9 10">
    <name type="scientific">Alistipes indistinctus YIT 12060</name>
    <dbReference type="NCBI Taxonomy" id="742725"/>
    <lineage>
        <taxon>Bacteria</taxon>
        <taxon>Pseudomonadati</taxon>
        <taxon>Bacteroidota</taxon>
        <taxon>Bacteroidia</taxon>
        <taxon>Bacteroidales</taxon>
        <taxon>Rikenellaceae</taxon>
        <taxon>Alistipes</taxon>
    </lineage>
</organism>
<dbReference type="GeneID" id="92816870"/>
<dbReference type="STRING" id="742725.HMPREF9450_00449"/>
<evidence type="ECO:0000259" key="7">
    <source>
        <dbReference type="Pfam" id="PF00291"/>
    </source>
</evidence>
<dbReference type="EC" id="4.2.3.1" evidence="5"/>
<evidence type="ECO:0000256" key="6">
    <source>
        <dbReference type="PIRSR" id="PIRSR604450-51"/>
    </source>
</evidence>
<dbReference type="InterPro" id="IPR004450">
    <property type="entry name" value="Thr_synthase-like"/>
</dbReference>
<dbReference type="InterPro" id="IPR051166">
    <property type="entry name" value="Threonine_Synthase"/>
</dbReference>
<protein>
    <recommendedName>
        <fullName evidence="5">Threonine synthase</fullName>
        <ecNumber evidence="5">4.2.3.1</ecNumber>
    </recommendedName>
</protein>
<dbReference type="Pfam" id="PF00291">
    <property type="entry name" value="PALP"/>
    <property type="match status" value="1"/>
</dbReference>
<evidence type="ECO:0000256" key="4">
    <source>
        <dbReference type="ARBA" id="ARBA00023239"/>
    </source>
</evidence>
<evidence type="ECO:0000313" key="10">
    <source>
        <dbReference type="Proteomes" id="UP000006008"/>
    </source>
</evidence>
<keyword evidence="3 6" id="KW-0663">Pyridoxal phosphate</keyword>
<dbReference type="HOGENOM" id="CLU_015170_0_0_10"/>
<comment type="similarity">
    <text evidence="2">Belongs to the threonine synthase family.</text>
</comment>
<dbReference type="SUPFAM" id="SSF53686">
    <property type="entry name" value="Tryptophan synthase beta subunit-like PLP-dependent enzymes"/>
    <property type="match status" value="1"/>
</dbReference>
<dbReference type="OrthoDB" id="9763107at2"/>
<dbReference type="EMBL" id="ADLD01000004">
    <property type="protein sequence ID" value="EHB93183.1"/>
    <property type="molecule type" value="Genomic_DNA"/>
</dbReference>
<evidence type="ECO:0000256" key="5">
    <source>
        <dbReference type="NCBIfam" id="TIGR00260"/>
    </source>
</evidence>
<dbReference type="Proteomes" id="UP000006008">
    <property type="component" value="Unassembled WGS sequence"/>
</dbReference>
<dbReference type="Pfam" id="PF14821">
    <property type="entry name" value="Thr_synth_N"/>
    <property type="match status" value="1"/>
</dbReference>
<dbReference type="NCBIfam" id="TIGR00260">
    <property type="entry name" value="thrC"/>
    <property type="match status" value="1"/>
</dbReference>
<dbReference type="PANTHER" id="PTHR42690:SF1">
    <property type="entry name" value="THREONINE SYNTHASE-LIKE 2"/>
    <property type="match status" value="1"/>
</dbReference>
<comment type="cofactor">
    <cofactor evidence="1 6">
        <name>pyridoxal 5'-phosphate</name>
        <dbReference type="ChEBI" id="CHEBI:597326"/>
    </cofactor>
</comment>
<feature type="modified residue" description="N6-(pyridoxal phosphate)lysine" evidence="6">
    <location>
        <position position="107"/>
    </location>
</feature>
<dbReference type="InterPro" id="IPR029144">
    <property type="entry name" value="Thr_synth_N"/>
</dbReference>
<dbReference type="eggNOG" id="COG0498">
    <property type="taxonomic scope" value="Bacteria"/>
</dbReference>
<gene>
    <name evidence="9" type="ORF">HMPREF9450_00449</name>
</gene>
<dbReference type="Gene3D" id="3.40.50.1100">
    <property type="match status" value="2"/>
</dbReference>
<reference evidence="9 10" key="1">
    <citation type="submission" date="2011-08" db="EMBL/GenBank/DDBJ databases">
        <title>The Genome Sequence of Alistipes indistinctus YIT 12060.</title>
        <authorList>
            <consortium name="The Broad Institute Genome Sequencing Platform"/>
            <person name="Earl A."/>
            <person name="Ward D."/>
            <person name="Feldgarden M."/>
            <person name="Gevers D."/>
            <person name="Morotomi M."/>
            <person name="Young S.K."/>
            <person name="Zeng Q."/>
            <person name="Gargeya S."/>
            <person name="Fitzgerald M."/>
            <person name="Haas B."/>
            <person name="Abouelleil A."/>
            <person name="Alvarado L."/>
            <person name="Arachchi H.M."/>
            <person name="Berlin A."/>
            <person name="Brown A."/>
            <person name="Chapman S.B."/>
            <person name="Chen Z."/>
            <person name="Dunbar C."/>
            <person name="Freedman E."/>
            <person name="Gearin G."/>
            <person name="Gellesch M."/>
            <person name="Goldberg J."/>
            <person name="Griggs A."/>
            <person name="Gujja S."/>
            <person name="Heiman D."/>
            <person name="Howarth C."/>
            <person name="Larson L."/>
            <person name="Lui A."/>
            <person name="MacDonald P.J.P."/>
            <person name="Montmayeur A."/>
            <person name="Murphy C."/>
            <person name="Neiman D."/>
            <person name="Pearson M."/>
            <person name="Priest M."/>
            <person name="Roberts A."/>
            <person name="Saif S."/>
            <person name="Shea T."/>
            <person name="Shenoy N."/>
            <person name="Sisk P."/>
            <person name="Stolte C."/>
            <person name="Sykes S."/>
            <person name="Wortman J."/>
            <person name="Nusbaum C."/>
            <person name="Birren B."/>
        </authorList>
    </citation>
    <scope>NUCLEOTIDE SEQUENCE [LARGE SCALE GENOMIC DNA]</scope>
    <source>
        <strain evidence="9 10">YIT 12060</strain>
    </source>
</reference>
<dbReference type="PATRIC" id="fig|742725.3.peg.495"/>
<dbReference type="InterPro" id="IPR037158">
    <property type="entry name" value="Thr_synth_N_sf"/>
</dbReference>
<evidence type="ECO:0000259" key="8">
    <source>
        <dbReference type="Pfam" id="PF14821"/>
    </source>
</evidence>
<dbReference type="GO" id="GO:0004795">
    <property type="term" value="F:threonine synthase activity"/>
    <property type="evidence" value="ECO:0007669"/>
    <property type="project" value="UniProtKB-UniRule"/>
</dbReference>
<dbReference type="AlphaFoldDB" id="G5H689"/>
<accession>G5H689</accession>
<evidence type="ECO:0000256" key="2">
    <source>
        <dbReference type="ARBA" id="ARBA00005517"/>
    </source>
</evidence>
<comment type="caution">
    <text evidence="9">The sequence shown here is derived from an EMBL/GenBank/DDBJ whole genome shotgun (WGS) entry which is preliminary data.</text>
</comment>
<dbReference type="Gene3D" id="3.90.1380.10">
    <property type="entry name" value="Threonine synthase, N-terminal domain"/>
    <property type="match status" value="1"/>
</dbReference>
<feature type="domain" description="Threonine synthase N-terminal" evidence="8">
    <location>
        <begin position="2"/>
        <end position="75"/>
    </location>
</feature>
<dbReference type="RefSeq" id="WP_009133255.1">
    <property type="nucleotide sequence ID" value="NZ_CP102250.1"/>
</dbReference>
<evidence type="ECO:0000256" key="1">
    <source>
        <dbReference type="ARBA" id="ARBA00001933"/>
    </source>
</evidence>
<sequence length="428" mass="46833">MQYYSTRNHAALFSLQEAAFRGLAPDGGLFMPAVIPHADLEKVRELSECSFSELSRYLTRLFFGDELPETRTDAIAAGACRFPVPLKQVGKDKYTLELFHGPTFAFKDIGAGFMGHALRALNRTAGETIILTATSGDTGSAVANGFYGIEGVKVVILYPDGQVSGLQESQMTTLGGNIFPLKVKGTFDDCQRIVKDIFSDADFRREKRVTSANSINILRWIPQSFYYFHGWAQWVKATGGKRPGIVVPSGNYGNLAAGLLAAKMGLPVRRFIAAANANDTVPKYLRSGRFEPQPSVRTVANAMDVGNPSNFERIVDLFGNDFSAVTARIGGYSCDDQTILETIRELYDRYGYLSDPHSAVGYKAACEFGIEGFWLSTAHGAKFGEVIRTALGKEFPLPSGLHELPGKEKLFTRIGPSTSSVENFIRSL</sequence>
<keyword evidence="4" id="KW-0456">Lyase</keyword>
<evidence type="ECO:0000313" key="9">
    <source>
        <dbReference type="EMBL" id="EHB93183.1"/>
    </source>
</evidence>
<dbReference type="InterPro" id="IPR001926">
    <property type="entry name" value="TrpB-like_PALP"/>
</dbReference>
<name>G5H689_9BACT</name>
<keyword evidence="10" id="KW-1185">Reference proteome</keyword>
<dbReference type="PANTHER" id="PTHR42690">
    <property type="entry name" value="THREONINE SYNTHASE FAMILY MEMBER"/>
    <property type="match status" value="1"/>
</dbReference>